<dbReference type="Proteomes" id="UP000005870">
    <property type="component" value="Chromosome"/>
</dbReference>
<dbReference type="KEGG" id="psd:DSC_01110"/>
<organism evidence="2 3">
    <name type="scientific">Pseudoxanthomonas spadix (strain BD-a59)</name>
    <dbReference type="NCBI Taxonomy" id="1045855"/>
    <lineage>
        <taxon>Bacteria</taxon>
        <taxon>Pseudomonadati</taxon>
        <taxon>Pseudomonadota</taxon>
        <taxon>Gammaproteobacteria</taxon>
        <taxon>Lysobacterales</taxon>
        <taxon>Lysobacteraceae</taxon>
        <taxon>Pseudoxanthomonas</taxon>
    </lineage>
</organism>
<evidence type="ECO:0000313" key="3">
    <source>
        <dbReference type="Proteomes" id="UP000005870"/>
    </source>
</evidence>
<evidence type="ECO:0000256" key="1">
    <source>
        <dbReference type="SAM" id="SignalP"/>
    </source>
</evidence>
<dbReference type="RefSeq" id="WP_014159053.1">
    <property type="nucleotide sequence ID" value="NC_016147.2"/>
</dbReference>
<dbReference type="OrthoDB" id="839202at2"/>
<keyword evidence="1" id="KW-0732">Signal</keyword>
<sequence length="286" mass="30628">MPSALALAAALAAATALGSGPAAPAGPVQGPAQALADAPARSATALRRYPAPQARQGVAVGAQFLYAVSNHEIVKYDKHSGERLGQWRGDPQRFPHINSCALIAAELVCASSNYPATPHWSSVEFFDPDTLDHLRSVSLGLGTGSLTWVDRKDGAWWALFANYDGRGGEAPRDHRHTLLVRLDEAWRRTESWAFPASVLERIAPSSISGGGWGPDGRLYATGHDRPELYVLALPREGGAVLDHLDTLGIAVEGQAIDWDESEPGMLYGISRRERQIVSMRVPAGTP</sequence>
<name>G7UTH4_PSEUP</name>
<dbReference type="HOGENOM" id="CLU_071542_0_0_6"/>
<dbReference type="STRING" id="1045855.DSC_01110"/>
<dbReference type="SUPFAM" id="SSF63829">
    <property type="entry name" value="Calcium-dependent phosphotriesterase"/>
    <property type="match status" value="1"/>
</dbReference>
<feature type="chain" id="PRO_5003504364" description="WD40 repeat domain-containing protein" evidence="1">
    <location>
        <begin position="26"/>
        <end position="286"/>
    </location>
</feature>
<gene>
    <name evidence="2" type="ordered locus">DSC_01110</name>
</gene>
<reference evidence="2 3" key="1">
    <citation type="journal article" date="2012" name="J. Bacteriol.">
        <title>Complete Genome Sequence of the BTEX-Degrading Bacterium Pseudoxanthomonas spadix BD-a59.</title>
        <authorList>
            <person name="Lee S.H."/>
            <person name="Jin H.M."/>
            <person name="Lee H.J."/>
            <person name="Kim J.M."/>
            <person name="Jeon C.O."/>
        </authorList>
    </citation>
    <scope>NUCLEOTIDE SEQUENCE [LARGE SCALE GENOMIC DNA]</scope>
    <source>
        <strain evidence="2 3">BD-a59</strain>
    </source>
</reference>
<dbReference type="eggNOG" id="COG2706">
    <property type="taxonomic scope" value="Bacteria"/>
</dbReference>
<evidence type="ECO:0008006" key="4">
    <source>
        <dbReference type="Google" id="ProtNLM"/>
    </source>
</evidence>
<evidence type="ECO:0000313" key="2">
    <source>
        <dbReference type="EMBL" id="AER54875.1"/>
    </source>
</evidence>
<proteinExistence type="predicted"/>
<keyword evidence="3" id="KW-1185">Reference proteome</keyword>
<feature type="signal peptide" evidence="1">
    <location>
        <begin position="1"/>
        <end position="25"/>
    </location>
</feature>
<dbReference type="AlphaFoldDB" id="G7UTH4"/>
<protein>
    <recommendedName>
        <fullName evidence="4">WD40 repeat domain-containing protein</fullName>
    </recommendedName>
</protein>
<accession>G7UTH4</accession>
<dbReference type="EMBL" id="CP003093">
    <property type="protein sequence ID" value="AER54875.1"/>
    <property type="molecule type" value="Genomic_DNA"/>
</dbReference>